<proteinExistence type="predicted"/>
<feature type="chain" id="PRO_5012884279" description="TPM domain-containing protein" evidence="2">
    <location>
        <begin position="23"/>
        <end position="300"/>
    </location>
</feature>
<gene>
    <name evidence="4" type="ORF">SAMN05444389_102327</name>
</gene>
<dbReference type="EMBL" id="FRCK01000002">
    <property type="protein sequence ID" value="SHL95394.1"/>
    <property type="molecule type" value="Genomic_DNA"/>
</dbReference>
<keyword evidence="2" id="KW-0732">Signal</keyword>
<dbReference type="Proteomes" id="UP000184444">
    <property type="component" value="Unassembled WGS sequence"/>
</dbReference>
<evidence type="ECO:0000256" key="2">
    <source>
        <dbReference type="SAM" id="SignalP"/>
    </source>
</evidence>
<feature type="domain" description="TPM" evidence="3">
    <location>
        <begin position="33"/>
        <end position="158"/>
    </location>
</feature>
<dbReference type="OrthoDB" id="9810918at2"/>
<dbReference type="InterPro" id="IPR007621">
    <property type="entry name" value="TPM_dom"/>
</dbReference>
<dbReference type="PANTHER" id="PTHR30373:SF2">
    <property type="entry name" value="UPF0603 PROTEIN YGCG"/>
    <property type="match status" value="1"/>
</dbReference>
<dbReference type="RefSeq" id="WP_084731962.1">
    <property type="nucleotide sequence ID" value="NZ_FRCK01000002.1"/>
</dbReference>
<name>A0A1M7EUF7_9RHOB</name>
<feature type="compositionally biased region" description="Basic and acidic residues" evidence="1">
    <location>
        <begin position="261"/>
        <end position="270"/>
    </location>
</feature>
<dbReference type="PANTHER" id="PTHR30373">
    <property type="entry name" value="UPF0603 PROTEIN YGCG"/>
    <property type="match status" value="1"/>
</dbReference>
<feature type="region of interest" description="Disordered" evidence="1">
    <location>
        <begin position="211"/>
        <end position="236"/>
    </location>
</feature>
<dbReference type="STRING" id="53463.SAMN05444389_102327"/>
<sequence>MRLCRILAPFLLLVWAATGAGAQALPDWQATTVNDLAAVLAPQDAQAVDQALAQLRRDSGVEGTLVTLPDRARYGGEALEPFATRLFNHWGIGDAQRNDGFMLLFLRDDREARIELGRGYPVESDIVAQDIMSRVMLPALRRGEVSAALRDGTLAVIDHIARPHAAGQPPVPPPRDRSGWGGLAAFLAAAAAMVGLQLRARARRNRCPQCGAGLSTTDTPLREDRPDGGWRTAEASRRQHCPACGWSRDRTIPLPVITHYDRDGRRERVEPAPGRSGVGGGGGGGFGGGSSGGGGASGRW</sequence>
<organism evidence="4 5">
    <name type="scientific">Paracoccus solventivorans</name>
    <dbReference type="NCBI Taxonomy" id="53463"/>
    <lineage>
        <taxon>Bacteria</taxon>
        <taxon>Pseudomonadati</taxon>
        <taxon>Pseudomonadota</taxon>
        <taxon>Alphaproteobacteria</taxon>
        <taxon>Rhodobacterales</taxon>
        <taxon>Paracoccaceae</taxon>
        <taxon>Paracoccus</taxon>
    </lineage>
</organism>
<reference evidence="5" key="1">
    <citation type="submission" date="2016-11" db="EMBL/GenBank/DDBJ databases">
        <authorList>
            <person name="Varghese N."/>
            <person name="Submissions S."/>
        </authorList>
    </citation>
    <scope>NUCLEOTIDE SEQUENCE [LARGE SCALE GENOMIC DNA]</scope>
    <source>
        <strain evidence="5">DSM 6637</strain>
    </source>
</reference>
<dbReference type="Pfam" id="PF04536">
    <property type="entry name" value="TPM_phosphatase"/>
    <property type="match status" value="1"/>
</dbReference>
<dbReference type="Gene3D" id="3.10.310.50">
    <property type="match status" value="1"/>
</dbReference>
<feature type="compositionally biased region" description="Gly residues" evidence="1">
    <location>
        <begin position="276"/>
        <end position="300"/>
    </location>
</feature>
<evidence type="ECO:0000259" key="3">
    <source>
        <dbReference type="Pfam" id="PF04536"/>
    </source>
</evidence>
<evidence type="ECO:0000313" key="5">
    <source>
        <dbReference type="Proteomes" id="UP000184444"/>
    </source>
</evidence>
<evidence type="ECO:0000313" key="4">
    <source>
        <dbReference type="EMBL" id="SHL95394.1"/>
    </source>
</evidence>
<protein>
    <recommendedName>
        <fullName evidence="3">TPM domain-containing protein</fullName>
    </recommendedName>
</protein>
<keyword evidence="5" id="KW-1185">Reference proteome</keyword>
<accession>A0A1M7EUF7</accession>
<evidence type="ECO:0000256" key="1">
    <source>
        <dbReference type="SAM" id="MobiDB-lite"/>
    </source>
</evidence>
<feature type="region of interest" description="Disordered" evidence="1">
    <location>
        <begin position="261"/>
        <end position="300"/>
    </location>
</feature>
<feature type="signal peptide" evidence="2">
    <location>
        <begin position="1"/>
        <end position="22"/>
    </location>
</feature>
<dbReference type="AlphaFoldDB" id="A0A1M7EUF7"/>